<dbReference type="InterPro" id="IPR013783">
    <property type="entry name" value="Ig-like_fold"/>
</dbReference>
<dbReference type="GO" id="GO:0030596">
    <property type="term" value="F:alpha-L-rhamnosidase activity"/>
    <property type="evidence" value="ECO:0007669"/>
    <property type="project" value="UniProtKB-EC"/>
</dbReference>
<dbReference type="Pfam" id="PF08531">
    <property type="entry name" value="Bac_rhamnosid_N"/>
    <property type="match status" value="1"/>
</dbReference>
<dbReference type="PANTHER" id="PTHR33307">
    <property type="entry name" value="ALPHA-RHAMNOSIDASE (EUROFUNG)"/>
    <property type="match status" value="1"/>
</dbReference>
<dbReference type="EC" id="3.2.1.40" evidence="2"/>
<dbReference type="SUPFAM" id="SSF48208">
    <property type="entry name" value="Six-hairpin glycosidases"/>
    <property type="match status" value="1"/>
</dbReference>
<dbReference type="Gene3D" id="2.60.420.10">
    <property type="entry name" value="Maltose phosphorylase, domain 3"/>
    <property type="match status" value="1"/>
</dbReference>
<dbReference type="InterPro" id="IPR012341">
    <property type="entry name" value="6hp_glycosidase-like_sf"/>
</dbReference>
<feature type="domain" description="Bacterial alpha-L-rhamnosidase N-terminal" evidence="5">
    <location>
        <begin position="186"/>
        <end position="369"/>
    </location>
</feature>
<evidence type="ECO:0000259" key="7">
    <source>
        <dbReference type="Pfam" id="PF17390"/>
    </source>
</evidence>
<evidence type="ECO:0000313" key="9">
    <source>
        <dbReference type="Proteomes" id="UP000199440"/>
    </source>
</evidence>
<name>A0A1G9JNP9_9FLAO</name>
<dbReference type="Gene3D" id="1.50.10.10">
    <property type="match status" value="1"/>
</dbReference>
<dbReference type="EMBL" id="FNGV01000001">
    <property type="protein sequence ID" value="SDL38916.1"/>
    <property type="molecule type" value="Genomic_DNA"/>
</dbReference>
<feature type="domain" description="Alpha-L-rhamnosidase concanavalin-like" evidence="4">
    <location>
        <begin position="379"/>
        <end position="466"/>
    </location>
</feature>
<keyword evidence="9" id="KW-1185">Reference proteome</keyword>
<dbReference type="OrthoDB" id="9815108at2"/>
<gene>
    <name evidence="8" type="ORF">SAMN04488514_101632</name>
</gene>
<sequence>MKYLITIAFAILLTNCNKIQIAVPDIAPVELTIEYSKNPAVIDEIHPRLSWINSAAKENDIKKQTAWQVRVASKETLLTTPDMWDSKKVASPQSTRIIYAGKALQSRQDYWWQVRVWNENGQSSEWSTPAKWSMGILDASDWKAQWIGAPWQGEAHFPKPEGGPDARPIDFGPPAPLLRKAFVIEKEVSKAVAYTTGLGYFEFYANGTKVGDDVLVPNQTNYGKRPNLPNSLINVEDNFTKYKVMYLAYDIKNVLKQGENVVGAIVGNGFYNPAKFWAEGYGTPRFLSQIHISYTDGSEDVIVTDDSWKVEKSPILMNMVYYGEIYDATKEIANWSTNEVDASSWSNAALRKAPEGELVAHSANTDKVTEQISPISIKKIAEGKYEVDFGVEISGWVKLQNVKGPSGHKVDIAFNGNLYSGDNSYTFKGDGLETYAPRFNWFVFSGIEISNWPGELKNEHLIAEAVNTYVEESATFDSSNTMLNDIVTIWKRSQIDNMHGGIASDCPHRERSGYTGDGQVACAMVMQTYNAKNFYHKWIQDILDAQDLDTGYVPNGAPWQPGCGGGVAWGAAVSIMPWEFYLQYGSIDVLQDSYEPMKAYIKYMQTWVDDKGIMFSKRTGADGAILKWYNLGDWVPPGELIRDDLVHTFYYWMCLDIASKTAKVLKNDIEAVRYKTMANATKKAFQSVFYNETEKTYGAGGGNVLALKMGVPEEQYKDVKETLVSNIKMNNGHFDTGIFGTRYFFEVLAENGLNQLAYDALNKTEEPSFGHWLELGSTTTREKWSEDGSHNHPMFGGGLVYLYNNLAGMKPDLSEPGYKHIVFRPQPVDDLTTITYFNKTAFGEAGITWENTTSDFVMNVTVPIGSWATVYVPAANQDDVTTLSEMEGTVSPKFVEMKGGYAVYEIDSGVYSFKSVKQKFLKLD</sequence>
<dbReference type="Pfam" id="PF17390">
    <property type="entry name" value="Bac_rhamnosid_C"/>
    <property type="match status" value="1"/>
</dbReference>
<evidence type="ECO:0000256" key="1">
    <source>
        <dbReference type="ARBA" id="ARBA00001445"/>
    </source>
</evidence>
<evidence type="ECO:0000259" key="5">
    <source>
        <dbReference type="Pfam" id="PF08531"/>
    </source>
</evidence>
<evidence type="ECO:0000256" key="3">
    <source>
        <dbReference type="ARBA" id="ARBA00022801"/>
    </source>
</evidence>
<feature type="domain" description="Alpha-L-rhamnosidase C-terminal" evidence="7">
    <location>
        <begin position="814"/>
        <end position="881"/>
    </location>
</feature>
<dbReference type="InterPro" id="IPR013737">
    <property type="entry name" value="Bac_rhamnosid_N"/>
</dbReference>
<dbReference type="AlphaFoldDB" id="A0A1G9JNP9"/>
<dbReference type="InterPro" id="IPR035396">
    <property type="entry name" value="Bac_rhamnosid6H"/>
</dbReference>
<dbReference type="Pfam" id="PF17389">
    <property type="entry name" value="Bac_rhamnosid6H"/>
    <property type="match status" value="1"/>
</dbReference>
<dbReference type="InterPro" id="IPR035398">
    <property type="entry name" value="Bac_rhamnosid_C"/>
</dbReference>
<feature type="domain" description="Alpha-L-rhamnosidase six-hairpin glycosidase" evidence="6">
    <location>
        <begin position="472"/>
        <end position="806"/>
    </location>
</feature>
<dbReference type="Proteomes" id="UP000199440">
    <property type="component" value="Unassembled WGS sequence"/>
</dbReference>
<dbReference type="Gene3D" id="2.60.40.10">
    <property type="entry name" value="Immunoglobulins"/>
    <property type="match status" value="1"/>
</dbReference>
<dbReference type="PANTHER" id="PTHR33307:SF6">
    <property type="entry name" value="ALPHA-RHAMNOSIDASE (EUROFUNG)-RELATED"/>
    <property type="match status" value="1"/>
</dbReference>
<keyword evidence="3" id="KW-0378">Hydrolase</keyword>
<dbReference type="RefSeq" id="WP_089885163.1">
    <property type="nucleotide sequence ID" value="NZ_FNGV01000001.1"/>
</dbReference>
<dbReference type="InterPro" id="IPR008928">
    <property type="entry name" value="6-hairpin_glycosidase_sf"/>
</dbReference>
<evidence type="ECO:0000259" key="6">
    <source>
        <dbReference type="Pfam" id="PF17389"/>
    </source>
</evidence>
<protein>
    <recommendedName>
        <fullName evidence="2">alpha-L-rhamnosidase</fullName>
        <ecNumber evidence="2">3.2.1.40</ecNumber>
    </recommendedName>
</protein>
<dbReference type="InterPro" id="IPR008902">
    <property type="entry name" value="Rhamnosid_concanavalin"/>
</dbReference>
<evidence type="ECO:0000256" key="2">
    <source>
        <dbReference type="ARBA" id="ARBA00012652"/>
    </source>
</evidence>
<dbReference type="STRING" id="192904.SAMN04488514_101632"/>
<organism evidence="8 9">
    <name type="scientific">Kriegella aquimaris</name>
    <dbReference type="NCBI Taxonomy" id="192904"/>
    <lineage>
        <taxon>Bacteria</taxon>
        <taxon>Pseudomonadati</taxon>
        <taxon>Bacteroidota</taxon>
        <taxon>Flavobacteriia</taxon>
        <taxon>Flavobacteriales</taxon>
        <taxon>Flavobacteriaceae</taxon>
        <taxon>Kriegella</taxon>
    </lineage>
</organism>
<dbReference type="PIRSF" id="PIRSF010631">
    <property type="entry name" value="A-rhamnsds"/>
    <property type="match status" value="1"/>
</dbReference>
<dbReference type="Pfam" id="PF05592">
    <property type="entry name" value="Bac_rhamnosid"/>
    <property type="match status" value="1"/>
</dbReference>
<dbReference type="InterPro" id="IPR016007">
    <property type="entry name" value="Alpha_rhamnosid"/>
</dbReference>
<proteinExistence type="predicted"/>
<dbReference type="GO" id="GO:0005975">
    <property type="term" value="P:carbohydrate metabolic process"/>
    <property type="evidence" value="ECO:0007669"/>
    <property type="project" value="InterPro"/>
</dbReference>
<evidence type="ECO:0000259" key="4">
    <source>
        <dbReference type="Pfam" id="PF05592"/>
    </source>
</evidence>
<comment type="catalytic activity">
    <reaction evidence="1">
        <text>Hydrolysis of terminal non-reducing alpha-L-rhamnose residues in alpha-L-rhamnosides.</text>
        <dbReference type="EC" id="3.2.1.40"/>
    </reaction>
</comment>
<accession>A0A1G9JNP9</accession>
<dbReference type="Pfam" id="PF25788">
    <property type="entry name" value="Ig_Rha78A_N"/>
    <property type="match status" value="1"/>
</dbReference>
<reference evidence="8 9" key="1">
    <citation type="submission" date="2016-10" db="EMBL/GenBank/DDBJ databases">
        <authorList>
            <person name="de Groot N.N."/>
        </authorList>
    </citation>
    <scope>NUCLEOTIDE SEQUENCE [LARGE SCALE GENOMIC DNA]</scope>
    <source>
        <strain evidence="8 9">DSM 19886</strain>
    </source>
</reference>
<dbReference type="Gene3D" id="2.60.120.260">
    <property type="entry name" value="Galactose-binding domain-like"/>
    <property type="match status" value="2"/>
</dbReference>
<evidence type="ECO:0000313" key="8">
    <source>
        <dbReference type="EMBL" id="SDL38916.1"/>
    </source>
</evidence>